<name>A0ABD1LTE6_9FABA</name>
<dbReference type="PANTHER" id="PTHR35482">
    <property type="entry name" value="CYTOCHROME C OXIDASE SUBUNIT"/>
    <property type="match status" value="1"/>
</dbReference>
<evidence type="ECO:0000313" key="3">
    <source>
        <dbReference type="EMBL" id="KAL2326797.1"/>
    </source>
</evidence>
<keyword evidence="4" id="KW-1185">Reference proteome</keyword>
<dbReference type="Proteomes" id="UP001603857">
    <property type="component" value="Unassembled WGS sequence"/>
</dbReference>
<dbReference type="EMBL" id="JBGMDY010000007">
    <property type="protein sequence ID" value="KAL2326797.1"/>
    <property type="molecule type" value="Genomic_DNA"/>
</dbReference>
<keyword evidence="2" id="KW-0812">Transmembrane</keyword>
<organism evidence="3 4">
    <name type="scientific">Flemingia macrophylla</name>
    <dbReference type="NCBI Taxonomy" id="520843"/>
    <lineage>
        <taxon>Eukaryota</taxon>
        <taxon>Viridiplantae</taxon>
        <taxon>Streptophyta</taxon>
        <taxon>Embryophyta</taxon>
        <taxon>Tracheophyta</taxon>
        <taxon>Spermatophyta</taxon>
        <taxon>Magnoliopsida</taxon>
        <taxon>eudicotyledons</taxon>
        <taxon>Gunneridae</taxon>
        <taxon>Pentapetalae</taxon>
        <taxon>rosids</taxon>
        <taxon>fabids</taxon>
        <taxon>Fabales</taxon>
        <taxon>Fabaceae</taxon>
        <taxon>Papilionoideae</taxon>
        <taxon>50 kb inversion clade</taxon>
        <taxon>NPAAA clade</taxon>
        <taxon>indigoferoid/millettioid clade</taxon>
        <taxon>Phaseoleae</taxon>
        <taxon>Flemingia</taxon>
    </lineage>
</organism>
<gene>
    <name evidence="3" type="ORF">Fmac_020224</name>
</gene>
<feature type="transmembrane region" description="Helical" evidence="2">
    <location>
        <begin position="411"/>
        <end position="430"/>
    </location>
</feature>
<evidence type="ECO:0000256" key="2">
    <source>
        <dbReference type="SAM" id="Phobius"/>
    </source>
</evidence>
<evidence type="ECO:0000256" key="1">
    <source>
        <dbReference type="SAM" id="MobiDB-lite"/>
    </source>
</evidence>
<accession>A0ABD1LTE6</accession>
<dbReference type="AlphaFoldDB" id="A0ABD1LTE6"/>
<dbReference type="PANTHER" id="PTHR35482:SF1">
    <property type="entry name" value="CYTOCHROME C OXIDASE SUBUNIT"/>
    <property type="match status" value="1"/>
</dbReference>
<keyword evidence="2" id="KW-1133">Transmembrane helix</keyword>
<reference evidence="3 4" key="1">
    <citation type="submission" date="2024-08" db="EMBL/GenBank/DDBJ databases">
        <title>Insights into the chromosomal genome structure of Flemingia macrophylla.</title>
        <authorList>
            <person name="Ding Y."/>
            <person name="Zhao Y."/>
            <person name="Bi W."/>
            <person name="Wu M."/>
            <person name="Zhao G."/>
            <person name="Gong Y."/>
            <person name="Li W."/>
            <person name="Zhang P."/>
        </authorList>
    </citation>
    <scope>NUCLEOTIDE SEQUENCE [LARGE SCALE GENOMIC DNA]</scope>
    <source>
        <strain evidence="3">DYQJB</strain>
        <tissue evidence="3">Leaf</tissue>
    </source>
</reference>
<keyword evidence="2" id="KW-0472">Membrane</keyword>
<feature type="compositionally biased region" description="Low complexity" evidence="1">
    <location>
        <begin position="121"/>
        <end position="130"/>
    </location>
</feature>
<protein>
    <submittedName>
        <fullName evidence="3">Uncharacterized protein</fullName>
    </submittedName>
</protein>
<comment type="caution">
    <text evidence="3">The sequence shown here is derived from an EMBL/GenBank/DDBJ whole genome shotgun (WGS) entry which is preliminary data.</text>
</comment>
<evidence type="ECO:0000313" key="4">
    <source>
        <dbReference type="Proteomes" id="UP001603857"/>
    </source>
</evidence>
<sequence length="434" mass="47704">MACLQPPWLSSLRVVSPAKLAGPPSTALKPARLCWAVGPTNGESSEPAPDAQTDPVKLAFSKAKAYKDSTKSNSDDKEGNVTDVVRKNLPDSVKIAMEKAKKYKQSKGLAVSETTQGSSGGSERSSGNSGMDNNVGKMGGLSVSRMDFVGLDFADKKMTRGLPPGLVPISEPFFDGDLPEVELIVGDTSKFDNAMDPEPEQTKEDEAELYKPKVSTWGVFPRPGNISKTFGGGRVIRPGEVIETEEEKAVKEARTKQLLAAYKKKIGLNIDPKLKSECEEALKDGDLLMDVGKLKEALPYYKKVMDKLVFQSELHGLAALQWSICQDSLSRSNEARSMYEKLQSHPNAKVSKKARELVYSFKAMEMMKVKTGSSFYLKNSGYQNYFDAFVENKSNYPQEDSPVQENAMNQVLPYILFLVSPIFMVLLIAVRKGI</sequence>
<proteinExistence type="predicted"/>
<feature type="region of interest" description="Disordered" evidence="1">
    <location>
        <begin position="36"/>
        <end position="88"/>
    </location>
</feature>
<feature type="region of interest" description="Disordered" evidence="1">
    <location>
        <begin position="105"/>
        <end position="138"/>
    </location>
</feature>
<feature type="compositionally biased region" description="Basic and acidic residues" evidence="1">
    <location>
        <begin position="65"/>
        <end position="88"/>
    </location>
</feature>